<dbReference type="SUPFAM" id="SSF54928">
    <property type="entry name" value="RNA-binding domain, RBD"/>
    <property type="match status" value="1"/>
</dbReference>
<name>A0ABN9UTD7_9DINO</name>
<keyword evidence="2" id="KW-1185">Reference proteome</keyword>
<evidence type="ECO:0000313" key="2">
    <source>
        <dbReference type="Proteomes" id="UP001189429"/>
    </source>
</evidence>
<accession>A0ABN9UTD7</accession>
<organism evidence="1 2">
    <name type="scientific">Prorocentrum cordatum</name>
    <dbReference type="NCBI Taxonomy" id="2364126"/>
    <lineage>
        <taxon>Eukaryota</taxon>
        <taxon>Sar</taxon>
        <taxon>Alveolata</taxon>
        <taxon>Dinophyceae</taxon>
        <taxon>Prorocentrales</taxon>
        <taxon>Prorocentraceae</taxon>
        <taxon>Prorocentrum</taxon>
    </lineage>
</organism>
<evidence type="ECO:0000313" key="1">
    <source>
        <dbReference type="EMBL" id="CAK0863327.1"/>
    </source>
</evidence>
<proteinExistence type="predicted"/>
<dbReference type="InterPro" id="IPR035979">
    <property type="entry name" value="RBD_domain_sf"/>
</dbReference>
<sequence>MGGMIKDATEVQTVKIEEIQKNVTSVSVEVRSLSSRQQALEARMDAYESGQQQRAVFIPMGRGKTICVGGFKYDASDKLVAQIKSELDRENILYERVVGTGSYGERVKVHFYSSDQMWVCLKKMKGRKFNGGSLRQAGRTALWHNIDKVGWEIGVSKQQVKAVAELKPVLAAIFPNSPQHNWDAAFDIKNDRGEVIFLPMSLPGNAHQGGPIKVYDCDRTTHKMKIPPSANALLQDLNIDLKLQTHLGEIHAV</sequence>
<reference evidence="1" key="1">
    <citation type="submission" date="2023-10" db="EMBL/GenBank/DDBJ databases">
        <authorList>
            <person name="Chen Y."/>
            <person name="Shah S."/>
            <person name="Dougan E. K."/>
            <person name="Thang M."/>
            <person name="Chan C."/>
        </authorList>
    </citation>
    <scope>NUCLEOTIDE SEQUENCE [LARGE SCALE GENOMIC DNA]</scope>
</reference>
<feature type="non-terminal residue" evidence="1">
    <location>
        <position position="253"/>
    </location>
</feature>
<dbReference type="EMBL" id="CAUYUJ010016250">
    <property type="protein sequence ID" value="CAK0863327.1"/>
    <property type="molecule type" value="Genomic_DNA"/>
</dbReference>
<dbReference type="Proteomes" id="UP001189429">
    <property type="component" value="Unassembled WGS sequence"/>
</dbReference>
<gene>
    <name evidence="1" type="ORF">PCOR1329_LOCUS51517</name>
</gene>
<comment type="caution">
    <text evidence="1">The sequence shown here is derived from an EMBL/GenBank/DDBJ whole genome shotgun (WGS) entry which is preliminary data.</text>
</comment>
<protein>
    <submittedName>
        <fullName evidence="1">Uncharacterized protein</fullName>
    </submittedName>
</protein>